<keyword evidence="1" id="KW-0472">Membrane</keyword>
<evidence type="ECO:0000313" key="4">
    <source>
        <dbReference type="Proteomes" id="UP000253426"/>
    </source>
</evidence>
<dbReference type="InterPro" id="IPR038762">
    <property type="entry name" value="ABM_predict"/>
</dbReference>
<dbReference type="Pfam" id="PF03992">
    <property type="entry name" value="ABM"/>
    <property type="match status" value="1"/>
</dbReference>
<reference evidence="3 4" key="1">
    <citation type="submission" date="2018-06" db="EMBL/GenBank/DDBJ databases">
        <title>Genomic Encyclopedia of Type Strains, Phase IV (KMG-IV): sequencing the most valuable type-strain genomes for metagenomic binning, comparative biology and taxonomic classification.</title>
        <authorList>
            <person name="Goeker M."/>
        </authorList>
    </citation>
    <scope>NUCLEOTIDE SEQUENCE [LARGE SCALE GENOMIC DNA]</scope>
    <source>
        <strain evidence="3 4">DSM 25532</strain>
    </source>
</reference>
<keyword evidence="4" id="KW-1185">Reference proteome</keyword>
<keyword evidence="1" id="KW-1133">Transmembrane helix</keyword>
<accession>A0A366HJM6</accession>
<comment type="caution">
    <text evidence="3">The sequence shown here is derived from an EMBL/GenBank/DDBJ whole genome shotgun (WGS) entry which is preliminary data.</text>
</comment>
<feature type="domain" description="ABM" evidence="2">
    <location>
        <begin position="5"/>
        <end position="95"/>
    </location>
</feature>
<dbReference type="EMBL" id="QNRR01000006">
    <property type="protein sequence ID" value="RBP42310.1"/>
    <property type="molecule type" value="Genomic_DNA"/>
</dbReference>
<dbReference type="Proteomes" id="UP000253426">
    <property type="component" value="Unassembled WGS sequence"/>
</dbReference>
<name>A0A366HJM6_9BACT</name>
<dbReference type="PANTHER" id="PTHR40057:SF1">
    <property type="entry name" value="SLR1162 PROTEIN"/>
    <property type="match status" value="1"/>
</dbReference>
<dbReference type="RefSeq" id="WP_113959456.1">
    <property type="nucleotide sequence ID" value="NZ_QNRR01000006.1"/>
</dbReference>
<dbReference type="PROSITE" id="PS51725">
    <property type="entry name" value="ABM"/>
    <property type="match status" value="1"/>
</dbReference>
<dbReference type="InterPro" id="IPR011008">
    <property type="entry name" value="Dimeric_a/b-barrel"/>
</dbReference>
<dbReference type="Gene3D" id="3.30.70.100">
    <property type="match status" value="1"/>
</dbReference>
<keyword evidence="1" id="KW-0812">Transmembrane</keyword>
<feature type="transmembrane region" description="Helical" evidence="1">
    <location>
        <begin position="146"/>
        <end position="165"/>
    </location>
</feature>
<protein>
    <recommendedName>
        <fullName evidence="2">ABM domain-containing protein</fullName>
    </recommendedName>
</protein>
<dbReference type="OrthoDB" id="1494254at2"/>
<evidence type="ECO:0000259" key="2">
    <source>
        <dbReference type="PROSITE" id="PS51725"/>
    </source>
</evidence>
<dbReference type="SUPFAM" id="SSF54909">
    <property type="entry name" value="Dimeric alpha+beta barrel"/>
    <property type="match status" value="1"/>
</dbReference>
<evidence type="ECO:0000256" key="1">
    <source>
        <dbReference type="SAM" id="Phobius"/>
    </source>
</evidence>
<organism evidence="3 4">
    <name type="scientific">Roseimicrobium gellanilyticum</name>
    <dbReference type="NCBI Taxonomy" id="748857"/>
    <lineage>
        <taxon>Bacteria</taxon>
        <taxon>Pseudomonadati</taxon>
        <taxon>Verrucomicrobiota</taxon>
        <taxon>Verrucomicrobiia</taxon>
        <taxon>Verrucomicrobiales</taxon>
        <taxon>Verrucomicrobiaceae</taxon>
        <taxon>Roseimicrobium</taxon>
    </lineage>
</organism>
<feature type="transmembrane region" description="Helical" evidence="1">
    <location>
        <begin position="119"/>
        <end position="140"/>
    </location>
</feature>
<gene>
    <name evidence="3" type="ORF">DES53_10614</name>
</gene>
<proteinExistence type="predicted"/>
<dbReference type="InterPro" id="IPR007138">
    <property type="entry name" value="ABM_dom"/>
</dbReference>
<sequence>MDEVVHVAITRRVRKEHVSAFEKALAEFARDSLEAPGTRGVQFLYPAPGSGSLEYGILRTFSNREAREAFYQSPLYQKWQDQVRHMVEGEPTCRDLHGLEAWFRDPGSGQHPPRWKMALLTWSAVWPVSMIIPALFLPFIGSLPHLLRAGVISAGITATLTWVAMPQLVKLARRWLHP</sequence>
<evidence type="ECO:0000313" key="3">
    <source>
        <dbReference type="EMBL" id="RBP42310.1"/>
    </source>
</evidence>
<dbReference type="PANTHER" id="PTHR40057">
    <property type="entry name" value="SLR1162 PROTEIN"/>
    <property type="match status" value="1"/>
</dbReference>
<dbReference type="AlphaFoldDB" id="A0A366HJM6"/>